<evidence type="ECO:0000313" key="2">
    <source>
        <dbReference type="EMBL" id="CAQ05221.1"/>
    </source>
</evidence>
<dbReference type="RefSeq" id="WP_012360509.1">
    <property type="nucleotide sequence ID" value="NC_010545.1"/>
</dbReference>
<gene>
    <name evidence="2" type="ordered locus">cu1261</name>
</gene>
<dbReference type="EMBL" id="AM942444">
    <property type="protein sequence ID" value="CAQ05221.1"/>
    <property type="molecule type" value="Genomic_DNA"/>
</dbReference>
<dbReference type="KEGG" id="cur:cu1261"/>
<evidence type="ECO:0000313" key="3">
    <source>
        <dbReference type="Proteomes" id="UP000001727"/>
    </source>
</evidence>
<dbReference type="InterPro" id="IPR041635">
    <property type="entry name" value="Type_ISP_LLaBIII_C"/>
</dbReference>
<dbReference type="GeneID" id="60605382"/>
<dbReference type="HOGENOM" id="CLU_1400441_0_0_11"/>
<dbReference type="Pfam" id="PF18135">
    <property type="entry name" value="Type_ISP_C"/>
    <property type="match status" value="1"/>
</dbReference>
<dbReference type="AlphaFoldDB" id="B1VHI0"/>
<protein>
    <recommendedName>
        <fullName evidence="1">Type ISP restriction-modification enzyme LLaBIII C-terminal specificity domain-containing protein</fullName>
    </recommendedName>
</protein>
<proteinExistence type="predicted"/>
<name>B1VHI0_CORU7</name>
<evidence type="ECO:0000259" key="1">
    <source>
        <dbReference type="Pfam" id="PF18135"/>
    </source>
</evidence>
<accession>B1VHI0</accession>
<feature type="domain" description="Type ISP restriction-modification enzyme LLaBIII C-terminal specificity" evidence="1">
    <location>
        <begin position="2"/>
        <end position="99"/>
    </location>
</feature>
<organism evidence="2 3">
    <name type="scientific">Corynebacterium urealyticum (strain ATCC 43042 / DSM 7109)</name>
    <dbReference type="NCBI Taxonomy" id="504474"/>
    <lineage>
        <taxon>Bacteria</taxon>
        <taxon>Bacillati</taxon>
        <taxon>Actinomycetota</taxon>
        <taxon>Actinomycetes</taxon>
        <taxon>Mycobacteriales</taxon>
        <taxon>Corynebacteriaceae</taxon>
        <taxon>Corynebacterium</taxon>
    </lineage>
</organism>
<dbReference type="STRING" id="504474.cu1261"/>
<sequence length="194" mass="21278">MKQELARGTEITVNTDRVYTSLYRPFFKQRSYFAKELNDMVYQLPSMFPTQHHNIIGFAQMTVGAVKPYSAFATNLLPDLALYGSNAGRYFSRFTWEPAAASDGELFSFELHLTARQSIASASPPLVIVGLSSVSRFNKTDSDRSSSGVHESVAVSNIRVSPLSSRVYVSSKGSYTVASLPGAAVCQHCSIEIC</sequence>
<dbReference type="Proteomes" id="UP000001727">
    <property type="component" value="Chromosome"/>
</dbReference>
<dbReference type="eggNOG" id="COG0286">
    <property type="taxonomic scope" value="Bacteria"/>
</dbReference>
<keyword evidence="3" id="KW-1185">Reference proteome</keyword>
<reference evidence="2 3" key="1">
    <citation type="journal article" date="2008" name="J. Biotechnol.">
        <title>The lifestyle of Corynebacterium urealyticum derived from its complete genome sequence established by pyrosequencing.</title>
        <authorList>
            <person name="Tauch A."/>
            <person name="Trost E."/>
            <person name="Tilker A."/>
            <person name="Ludewig U."/>
            <person name="Schneiker S."/>
            <person name="Goesmann A."/>
            <person name="Arnold W."/>
            <person name="Bekel T."/>
            <person name="Brinkrolf K."/>
            <person name="Brune I."/>
            <person name="Goetker S."/>
            <person name="Kalinowski J."/>
            <person name="Kamp P.-B."/>
            <person name="Lobo F.P."/>
            <person name="Viehoever P."/>
            <person name="Weisshaar B."/>
            <person name="Soriano F."/>
            <person name="Droege M."/>
            <person name="Puehler A."/>
        </authorList>
    </citation>
    <scope>NUCLEOTIDE SEQUENCE [LARGE SCALE GENOMIC DNA]</scope>
    <source>
        <strain evidence="3">ATCC 43042 / DSM 7109</strain>
    </source>
</reference>